<evidence type="ECO:0000256" key="1">
    <source>
        <dbReference type="SAM" id="SignalP"/>
    </source>
</evidence>
<protein>
    <recommendedName>
        <fullName evidence="4">DUF5020 domain-containing protein</fullName>
    </recommendedName>
</protein>
<gene>
    <name evidence="2" type="ORF">JCM15093_2331</name>
</gene>
<dbReference type="SUPFAM" id="SSF111364">
    <property type="entry name" value="Tsx-like channel"/>
    <property type="match status" value="1"/>
</dbReference>
<reference evidence="2 3" key="1">
    <citation type="journal article" date="2015" name="Microbes Environ.">
        <title>Distribution and evolution of nitrogen fixation genes in the phylum bacteroidetes.</title>
        <authorList>
            <person name="Inoue J."/>
            <person name="Oshima K."/>
            <person name="Suda W."/>
            <person name="Sakamoto M."/>
            <person name="Iino T."/>
            <person name="Noda S."/>
            <person name="Hongoh Y."/>
            <person name="Hattori M."/>
            <person name="Ohkuma M."/>
        </authorList>
    </citation>
    <scope>NUCLEOTIDE SEQUENCE [LARGE SCALE GENOMIC DNA]</scope>
    <source>
        <strain evidence="2 3">JCM 15093</strain>
    </source>
</reference>
<dbReference type="AlphaFoldDB" id="A0A069D2K8"/>
<evidence type="ECO:0000313" key="2">
    <source>
        <dbReference type="EMBL" id="GAK37113.1"/>
    </source>
</evidence>
<dbReference type="EMBL" id="BAJS01000014">
    <property type="protein sequence ID" value="GAK37113.1"/>
    <property type="molecule type" value="Genomic_DNA"/>
</dbReference>
<accession>A0A069D2K8</accession>
<evidence type="ECO:0000313" key="3">
    <source>
        <dbReference type="Proteomes" id="UP000027601"/>
    </source>
</evidence>
<comment type="caution">
    <text evidence="2">The sequence shown here is derived from an EMBL/GenBank/DDBJ whole genome shotgun (WGS) entry which is preliminary data.</text>
</comment>
<keyword evidence="1" id="KW-0732">Signal</keyword>
<name>A0A069D2K8_9BACE</name>
<keyword evidence="3" id="KW-1185">Reference proteome</keyword>
<sequence>MKRLATIFFLALALSIFGLRAQNIQLHYDFGRALYDKNMDVRPLLTSTVEKFQPDDWGSTFFFVDMDYNSKGVEQAYWEIARELKFWDGPLSLHLEYNGGLAKTYSINNAYMLGGTYTYNNASFSKGFSLTAMYKYIQKNDSPNNFQLTGTWYMNMNDNLFTFCGFADLWREETWFNSKLTFLTEPQFWVNLNKIDGVNDKFNLSVGTEVEVSNNFYKGRAYVIPTLALKWTLN</sequence>
<dbReference type="Proteomes" id="UP000027601">
    <property type="component" value="Unassembled WGS sequence"/>
</dbReference>
<dbReference type="STRING" id="1121097.GCA_000428125_00885"/>
<organism evidence="2 3">
    <name type="scientific">Bacteroides graminisolvens DSM 19988 = JCM 15093</name>
    <dbReference type="NCBI Taxonomy" id="1121097"/>
    <lineage>
        <taxon>Bacteria</taxon>
        <taxon>Pseudomonadati</taxon>
        <taxon>Bacteroidota</taxon>
        <taxon>Bacteroidia</taxon>
        <taxon>Bacteroidales</taxon>
        <taxon>Bacteroidaceae</taxon>
        <taxon>Bacteroides</taxon>
    </lineage>
</organism>
<feature type="signal peptide" evidence="1">
    <location>
        <begin position="1"/>
        <end position="21"/>
    </location>
</feature>
<dbReference type="InterPro" id="IPR036777">
    <property type="entry name" value="Channel_Tsx-like_sf"/>
</dbReference>
<dbReference type="GO" id="GO:0009279">
    <property type="term" value="C:cell outer membrane"/>
    <property type="evidence" value="ECO:0007669"/>
    <property type="project" value="InterPro"/>
</dbReference>
<dbReference type="eggNOG" id="ENOG502ZBNA">
    <property type="taxonomic scope" value="Bacteria"/>
</dbReference>
<dbReference type="Pfam" id="PF16412">
    <property type="entry name" value="DUF5020"/>
    <property type="match status" value="1"/>
</dbReference>
<dbReference type="OrthoDB" id="1007128at2"/>
<dbReference type="RefSeq" id="WP_024996872.1">
    <property type="nucleotide sequence ID" value="NZ_ATZI01000001.1"/>
</dbReference>
<proteinExistence type="predicted"/>
<feature type="chain" id="PRO_5001659841" description="DUF5020 domain-containing protein" evidence="1">
    <location>
        <begin position="22"/>
        <end position="234"/>
    </location>
</feature>
<evidence type="ECO:0008006" key="4">
    <source>
        <dbReference type="Google" id="ProtNLM"/>
    </source>
</evidence>